<dbReference type="Proteomes" id="UP001732700">
    <property type="component" value="Chromosome 6C"/>
</dbReference>
<protein>
    <submittedName>
        <fullName evidence="1">Uncharacterized protein</fullName>
    </submittedName>
</protein>
<evidence type="ECO:0000313" key="1">
    <source>
        <dbReference type="EnsemblPlants" id="AVESA.00010b.r2.6CG1148740.1.CDS"/>
    </source>
</evidence>
<reference evidence="1" key="2">
    <citation type="submission" date="2025-09" db="UniProtKB">
        <authorList>
            <consortium name="EnsemblPlants"/>
        </authorList>
    </citation>
    <scope>IDENTIFICATION</scope>
</reference>
<sequence length="1139" mass="125745">MLCAPQASDKSLKSTSHMQCNGLFRNTDGHFSEGQLIHRPVCVFPGNRDSKHTVLSLGRSSDWKLAPFSSSAQEVNGTSYLTSVAAATEGFELLSPQPTIVYWLDQPNEKNMQDQDISFKPLPNGGSALGQQRHRKKVKNSLTTCPTCHVDANTSSGLVTAPLISEYDILHDDDKPPKRSSKKKRNKWKQNKQATRENLNLLPELLREEQIHAASPVEVLVPDSLADKLSDASSSASSFVKDAHLGKYNAESKNGYVEHGTIRTLSTLESDGKYSPGCTGSSNITVGGRVNWKGTPYLDNGPNTVDSSEFGGSTVIEHEYSYAGEESNNCQKLSCACVCNSNGSTADSFSKVQNSDSCGDHTIDFGGKLTIEDGNKQDGLQHGASTDLDSVKKACHLTDVLLSSSHAEDDTDNSGHTERVQCSSEACSSKMFLPVSSGRRGRRSRETSSCNNSTVSNRVVGANRQRRSGKDCGVSVWQKVEKLNKEKSSGTGHVIVEDKNAVEDTNKGVQHEPNRPMDKHRCKKSCKQRSLDVPVEMGLTTEIGALNSCKKNSRCTHKKQTPFLYEQTSLSCQMGSYQSSRNYYAPKNGISQMPKNHSQPIEGLSMLPLVCDRDVSDRPIASGIERATLASHNLDSHLVIIQDDTHSLCVENKTTGTDLDSRNLCVDPFVAETEEPKGVKSYSAAAHMSHKWVPIGKKDVIHLDVQEASVVEASVPTNDVSVYVNIDVQRNVSDVPASTKCEGSEVATEVTAKLNSSGQLDSKCQGHVETGTIFSKITEALSDAYRAQQKAEDIQLLIGRPLADFEQFIYSSSPVLYCSSCPTGCNSSSQKWVRDRLCSHQTVDISLSSIWQWYEEPCCYGLEVKAQDLRRSKGFWNSHYQFNAYFVPYLSAVQLFGQPKRTIGKDAADTGARSKTSPCLSSLPILAKLLPKESSNQKNSPSALHNKDDQQSETIEPIFEFFESEQPFWRRQLFDKVKELIDGAKQSNCQISGDPKNLELNLHDLHPTSWYCVAWYPIYRIPDGKFQAAFLTYHSLGHWVHRRSSSDQAGHSHAVLPVMGLQSYNDKGEWWFQTSRFGGPEDAESAESSLANATSQVLRERVSTLKQAAAAMARADVSSKGQMRRNRHPDYEFFLSRYR</sequence>
<proteinExistence type="predicted"/>
<evidence type="ECO:0000313" key="2">
    <source>
        <dbReference type="Proteomes" id="UP001732700"/>
    </source>
</evidence>
<dbReference type="EnsemblPlants" id="AVESA.00010b.r2.6CG1148740.1">
    <property type="protein sequence ID" value="AVESA.00010b.r2.6CG1148740.1.CDS"/>
    <property type="gene ID" value="AVESA.00010b.r2.6CG1148740"/>
</dbReference>
<organism evidence="1 2">
    <name type="scientific">Avena sativa</name>
    <name type="common">Oat</name>
    <dbReference type="NCBI Taxonomy" id="4498"/>
    <lineage>
        <taxon>Eukaryota</taxon>
        <taxon>Viridiplantae</taxon>
        <taxon>Streptophyta</taxon>
        <taxon>Embryophyta</taxon>
        <taxon>Tracheophyta</taxon>
        <taxon>Spermatophyta</taxon>
        <taxon>Magnoliopsida</taxon>
        <taxon>Liliopsida</taxon>
        <taxon>Poales</taxon>
        <taxon>Poaceae</taxon>
        <taxon>BOP clade</taxon>
        <taxon>Pooideae</taxon>
        <taxon>Poodae</taxon>
        <taxon>Poeae</taxon>
        <taxon>Poeae Chloroplast Group 1 (Aveneae type)</taxon>
        <taxon>Aveninae</taxon>
        <taxon>Avena</taxon>
    </lineage>
</organism>
<keyword evidence="2" id="KW-1185">Reference proteome</keyword>
<reference evidence="1" key="1">
    <citation type="submission" date="2021-05" db="EMBL/GenBank/DDBJ databases">
        <authorList>
            <person name="Scholz U."/>
            <person name="Mascher M."/>
            <person name="Fiebig A."/>
        </authorList>
    </citation>
    <scope>NUCLEOTIDE SEQUENCE [LARGE SCALE GENOMIC DNA]</scope>
</reference>
<name>A0ACD5Z8V3_AVESA</name>
<accession>A0ACD5Z8V3</accession>